<accession>A0A1Q2UA73</accession>
<dbReference type="EnsemblBacteria" id="CAI49263">
    <property type="protein sequence ID" value="CAI49263"/>
    <property type="gene ID" value="NP_2344A"/>
</dbReference>
<evidence type="ECO:0000313" key="2">
    <source>
        <dbReference type="EMBL" id="CAI50764.2"/>
    </source>
</evidence>
<dbReference type="AlphaFoldDB" id="A0A1Q2UA73"/>
<evidence type="ECO:0000313" key="1">
    <source>
        <dbReference type="EMBL" id="CAI49263.2"/>
    </source>
</evidence>
<dbReference type="EMBL" id="CR936257">
    <property type="protein sequence ID" value="CAI49263.2"/>
    <property type="molecule type" value="Genomic_DNA"/>
</dbReference>
<proteinExistence type="predicted"/>
<gene>
    <name evidence="1" type="ordered locus">NP_2344A</name>
    <name evidence="2" type="ordered locus">NP_5346A</name>
</gene>
<protein>
    <submittedName>
        <fullName evidence="1">Uncharacterized protein</fullName>
    </submittedName>
</protein>
<reference evidence="1 3" key="1">
    <citation type="journal article" date="2005" name="Genome Res.">
        <title>Living with two extremes: conclusions from the genome sequence of Natronomonas pharaonis.</title>
        <authorList>
            <person name="Falb M."/>
            <person name="Pfeiffer F."/>
            <person name="Palm P."/>
            <person name="Rodewald K."/>
            <person name="Hickmann V."/>
            <person name="Tittor J."/>
            <person name="Oesterhelt D."/>
        </authorList>
    </citation>
    <scope>NUCLEOTIDE SEQUENCE [LARGE SCALE GENOMIC DNA]</scope>
    <source>
        <strain evidence="3">ATCC 35678 / DSM 2160 / CIP 103997 / JCM 8858 / NBRC 14720 / NCIMB 2260 / Gabara</strain>
        <strain evidence="1">Gabara</strain>
    </source>
</reference>
<dbReference type="EMBL" id="CR936257">
    <property type="protein sequence ID" value="CAI50764.2"/>
    <property type="molecule type" value="Genomic_DNA"/>
</dbReference>
<sequence>MLRLLGTVAAVGLSAWALETAGYIDVLPV</sequence>
<keyword evidence="3" id="KW-1185">Reference proteome</keyword>
<dbReference type="KEGG" id="nph:NP_2344A"/>
<dbReference type="Proteomes" id="UP000002698">
    <property type="component" value="Chromosome"/>
</dbReference>
<dbReference type="KEGG" id="nph:NP_5346A"/>
<dbReference type="HOGENOM" id="CLU_3408365_0_0_2"/>
<name>A0A1Q2UA73_NATPD</name>
<evidence type="ECO:0000313" key="3">
    <source>
        <dbReference type="Proteomes" id="UP000002698"/>
    </source>
</evidence>
<organism evidence="1 3">
    <name type="scientific">Natronomonas pharaonis (strain ATCC 35678 / DSM 2160 / CIP 103997 / JCM 8858 / NBRC 14720 / NCIMB 2260 / Gabara)</name>
    <name type="common">Halobacterium pharaonis</name>
    <dbReference type="NCBI Taxonomy" id="348780"/>
    <lineage>
        <taxon>Archaea</taxon>
        <taxon>Methanobacteriati</taxon>
        <taxon>Methanobacteriota</taxon>
        <taxon>Stenosarchaea group</taxon>
        <taxon>Halobacteria</taxon>
        <taxon>Halobacteriales</taxon>
        <taxon>Natronomonadaceae</taxon>
        <taxon>Natronomonas</taxon>
    </lineage>
</organism>
<dbReference type="EnsemblBacteria" id="CAI50764">
    <property type="protein sequence ID" value="CAI50764"/>
    <property type="gene ID" value="NP_5346A"/>
</dbReference>